<dbReference type="SUPFAM" id="SSF88697">
    <property type="entry name" value="PUA domain-like"/>
    <property type="match status" value="1"/>
</dbReference>
<dbReference type="Proteomes" id="UP001152798">
    <property type="component" value="Chromosome 1"/>
</dbReference>
<comment type="similarity">
    <text evidence="5">Belongs to the class I-like SAM-binding methyltransferase superfamily. RsmB/NOP family.</text>
</comment>
<dbReference type="PRINTS" id="PR02008">
    <property type="entry name" value="RCMTFAMILY"/>
</dbReference>
<evidence type="ECO:0000256" key="5">
    <source>
        <dbReference type="PROSITE-ProRule" id="PRU01023"/>
    </source>
</evidence>
<dbReference type="InterPro" id="IPR049560">
    <property type="entry name" value="MeTrfase_RsmB-F_NOP2_cat"/>
</dbReference>
<dbReference type="CDD" id="cd02440">
    <property type="entry name" value="AdoMet_MTases"/>
    <property type="match status" value="1"/>
</dbReference>
<dbReference type="EMBL" id="OV725077">
    <property type="protein sequence ID" value="CAH1388422.1"/>
    <property type="molecule type" value="Genomic_DNA"/>
</dbReference>
<accession>A0A9P0E502</accession>
<reference evidence="7" key="1">
    <citation type="submission" date="2022-01" db="EMBL/GenBank/DDBJ databases">
        <authorList>
            <person name="King R."/>
        </authorList>
    </citation>
    <scope>NUCLEOTIDE SEQUENCE</scope>
</reference>
<name>A0A9P0E502_NEZVI</name>
<gene>
    <name evidence="7" type="ORF">NEZAVI_LOCUS54</name>
</gene>
<dbReference type="InterPro" id="IPR001678">
    <property type="entry name" value="MeTrfase_RsmB-F_NOP2_dom"/>
</dbReference>
<organism evidence="7 8">
    <name type="scientific">Nezara viridula</name>
    <name type="common">Southern green stink bug</name>
    <name type="synonym">Cimex viridulus</name>
    <dbReference type="NCBI Taxonomy" id="85310"/>
    <lineage>
        <taxon>Eukaryota</taxon>
        <taxon>Metazoa</taxon>
        <taxon>Ecdysozoa</taxon>
        <taxon>Arthropoda</taxon>
        <taxon>Hexapoda</taxon>
        <taxon>Insecta</taxon>
        <taxon>Pterygota</taxon>
        <taxon>Neoptera</taxon>
        <taxon>Paraneoptera</taxon>
        <taxon>Hemiptera</taxon>
        <taxon>Heteroptera</taxon>
        <taxon>Panheteroptera</taxon>
        <taxon>Pentatomomorpha</taxon>
        <taxon>Pentatomoidea</taxon>
        <taxon>Pentatomidae</taxon>
        <taxon>Pentatominae</taxon>
        <taxon>Nezara</taxon>
    </lineage>
</organism>
<dbReference type="PROSITE" id="PS50890">
    <property type="entry name" value="PUA"/>
    <property type="match status" value="1"/>
</dbReference>
<feature type="domain" description="SAM-dependent MTase RsmB/NOP-type" evidence="6">
    <location>
        <begin position="231"/>
        <end position="437"/>
    </location>
</feature>
<evidence type="ECO:0000313" key="8">
    <source>
        <dbReference type="Proteomes" id="UP001152798"/>
    </source>
</evidence>
<dbReference type="GO" id="GO:0001510">
    <property type="term" value="P:RNA methylation"/>
    <property type="evidence" value="ECO:0007669"/>
    <property type="project" value="InterPro"/>
</dbReference>
<evidence type="ECO:0000313" key="7">
    <source>
        <dbReference type="EMBL" id="CAH1388422.1"/>
    </source>
</evidence>
<feature type="binding site" evidence="5">
    <location>
        <begin position="235"/>
        <end position="241"/>
    </location>
    <ligand>
        <name>S-adenosyl-L-methionine</name>
        <dbReference type="ChEBI" id="CHEBI:59789"/>
    </ligand>
</feature>
<keyword evidence="2 5" id="KW-0808">Transferase</keyword>
<dbReference type="InterPro" id="IPR036974">
    <property type="entry name" value="PUA_sf"/>
</dbReference>
<dbReference type="Gene3D" id="2.30.130.10">
    <property type="entry name" value="PUA domain"/>
    <property type="match status" value="1"/>
</dbReference>
<evidence type="ECO:0000256" key="4">
    <source>
        <dbReference type="ARBA" id="ARBA00022884"/>
    </source>
</evidence>
<dbReference type="InterPro" id="IPR023267">
    <property type="entry name" value="RCMT"/>
</dbReference>
<dbReference type="InterPro" id="IPR029063">
    <property type="entry name" value="SAM-dependent_MTases_sf"/>
</dbReference>
<dbReference type="SUPFAM" id="SSF53335">
    <property type="entry name" value="S-adenosyl-L-methionine-dependent methyltransferases"/>
    <property type="match status" value="1"/>
</dbReference>
<dbReference type="InterPro" id="IPR015947">
    <property type="entry name" value="PUA-like_sf"/>
</dbReference>
<dbReference type="PANTHER" id="PTHR22807">
    <property type="entry name" value="NOP2 YEAST -RELATED NOL1/NOP2/FMU SUN DOMAIN-CONTAINING"/>
    <property type="match status" value="1"/>
</dbReference>
<evidence type="ECO:0000256" key="2">
    <source>
        <dbReference type="ARBA" id="ARBA00022679"/>
    </source>
</evidence>
<dbReference type="Gene3D" id="3.40.50.150">
    <property type="entry name" value="Vaccinia Virus protein VP39"/>
    <property type="match status" value="1"/>
</dbReference>
<evidence type="ECO:0000259" key="6">
    <source>
        <dbReference type="PROSITE" id="PS51686"/>
    </source>
</evidence>
<dbReference type="GO" id="GO:0003723">
    <property type="term" value="F:RNA binding"/>
    <property type="evidence" value="ECO:0007669"/>
    <property type="project" value="UniProtKB-UniRule"/>
</dbReference>
<dbReference type="AlphaFoldDB" id="A0A9P0E502"/>
<feature type="binding site" evidence="5">
    <location>
        <position position="286"/>
    </location>
    <ligand>
        <name>S-adenosyl-L-methionine</name>
        <dbReference type="ChEBI" id="CHEBI:59789"/>
    </ligand>
</feature>
<feature type="binding site" evidence="5">
    <location>
        <position position="313"/>
    </location>
    <ligand>
        <name>S-adenosyl-L-methionine</name>
        <dbReference type="ChEBI" id="CHEBI:59789"/>
    </ligand>
</feature>
<feature type="active site" description="Nucleophile" evidence="5">
    <location>
        <position position="363"/>
    </location>
</feature>
<keyword evidence="3 5" id="KW-0949">S-adenosyl-L-methionine</keyword>
<keyword evidence="8" id="KW-1185">Reference proteome</keyword>
<evidence type="ECO:0000256" key="3">
    <source>
        <dbReference type="ARBA" id="ARBA00022691"/>
    </source>
</evidence>
<dbReference type="GO" id="GO:0008173">
    <property type="term" value="F:RNA methyltransferase activity"/>
    <property type="evidence" value="ECO:0007669"/>
    <property type="project" value="InterPro"/>
</dbReference>
<dbReference type="Pfam" id="PF01189">
    <property type="entry name" value="Methyltr_RsmB-F"/>
    <property type="match status" value="1"/>
</dbReference>
<keyword evidence="1 5" id="KW-0489">Methyltransferase</keyword>
<feature type="binding site" evidence="5">
    <location>
        <position position="259"/>
    </location>
    <ligand>
        <name>S-adenosyl-L-methionine</name>
        <dbReference type="ChEBI" id="CHEBI:59789"/>
    </ligand>
</feature>
<protein>
    <recommendedName>
        <fullName evidence="6">SAM-dependent MTase RsmB/NOP-type domain-containing protein</fullName>
    </recommendedName>
</protein>
<keyword evidence="4 5" id="KW-0694">RNA-binding</keyword>
<proteinExistence type="inferred from homology"/>
<dbReference type="PANTHER" id="PTHR22807:SF34">
    <property type="entry name" value="TRNA (CYTOSINE(72)-C(5))-METHYLTRANSFERASE NSUN6"/>
    <property type="match status" value="1"/>
</dbReference>
<dbReference type="PROSITE" id="PS51686">
    <property type="entry name" value="SAM_MT_RSMB_NOP"/>
    <property type="match status" value="1"/>
</dbReference>
<evidence type="ECO:0000256" key="1">
    <source>
        <dbReference type="ARBA" id="ARBA00022603"/>
    </source>
</evidence>
<dbReference type="OrthoDB" id="260824at2759"/>
<dbReference type="CDD" id="cd21150">
    <property type="entry name" value="PUA_NSun6-like"/>
    <property type="match status" value="1"/>
</dbReference>
<sequence>MALSENVVPFKYKDEIVNHIPKVFIESEDGSEDYSWFLNAPSFSTFRVNVEKYKVQDLVNVIEKQLLEEAETKNKCPPKVFIHKIINDCIVVSRWNHNGLEKLWEYDVIVDVACANAVLRGADIFAPGILSMSSNAMIGDKVNVYADIEKNCRRGYNKKFTGKSLLISTGKVKITRDQLFKNNATVRGVGVEVDWNLSGIPKIKLPDDAGLLQNFPSIVCGHMFKNITGNVLDMCAAPGNKTTHIASILGDKGEVTALDKTKERVAKIGRLCESLGVTNVKYYLYDATKCISENANHIGPPFMTESFQAVLLDPPCSALGQRPSLMNNISPSQLKSYVFLQRQLLRSAIKALSKGGLLVYSTCTITLEENEEMVSWALKQFPEISLKSVEPSLGYPGLQNSSLSEKERELVSRFGLPRGSSVDEDTIGFFIACFNKNI</sequence>